<evidence type="ECO:0000259" key="2">
    <source>
        <dbReference type="PROSITE" id="PS51978"/>
    </source>
</evidence>
<dbReference type="Proteomes" id="UP001331761">
    <property type="component" value="Unassembled WGS sequence"/>
</dbReference>
<organism evidence="3 5">
    <name type="scientific">Trichostrongylus colubriformis</name>
    <name type="common">Black scour worm</name>
    <dbReference type="NCBI Taxonomy" id="6319"/>
    <lineage>
        <taxon>Eukaryota</taxon>
        <taxon>Metazoa</taxon>
        <taxon>Ecdysozoa</taxon>
        <taxon>Nematoda</taxon>
        <taxon>Chromadorea</taxon>
        <taxon>Rhabditida</taxon>
        <taxon>Rhabditina</taxon>
        <taxon>Rhabditomorpha</taxon>
        <taxon>Strongyloidea</taxon>
        <taxon>Trichostrongylidae</taxon>
        <taxon>Trichostrongylus</taxon>
    </lineage>
</organism>
<dbReference type="InterPro" id="IPR005542">
    <property type="entry name" value="PBX_PBC_dom"/>
</dbReference>
<protein>
    <submittedName>
        <fullName evidence="3">PBC domain-containing protein</fullName>
    </submittedName>
</protein>
<dbReference type="Pfam" id="PF03792">
    <property type="entry name" value="PBC"/>
    <property type="match status" value="1"/>
</dbReference>
<proteinExistence type="predicted"/>
<keyword evidence="5" id="KW-1185">Reference proteome</keyword>
<dbReference type="AlphaFoldDB" id="A0AAN8IEI1"/>
<reference evidence="3 5" key="1">
    <citation type="submission" date="2019-10" db="EMBL/GenBank/DDBJ databases">
        <title>Assembly and Annotation for the nematode Trichostrongylus colubriformis.</title>
        <authorList>
            <person name="Martin J."/>
        </authorList>
    </citation>
    <scope>NUCLEOTIDE SEQUENCE [LARGE SCALE GENOMIC DNA]</scope>
    <source>
        <strain evidence="3">G859</strain>
        <tissue evidence="3">Whole worm</tissue>
    </source>
</reference>
<dbReference type="EMBL" id="WIXE01023829">
    <property type="protein sequence ID" value="KAK5966152.1"/>
    <property type="molecule type" value="Genomic_DNA"/>
</dbReference>
<evidence type="ECO:0000313" key="3">
    <source>
        <dbReference type="EMBL" id="KAK5966152.1"/>
    </source>
</evidence>
<accession>A0AAN8IEI1</accession>
<evidence type="ECO:0000313" key="4">
    <source>
        <dbReference type="EMBL" id="KAK5974766.1"/>
    </source>
</evidence>
<dbReference type="PROSITE" id="PS51978">
    <property type="entry name" value="PBC"/>
    <property type="match status" value="1"/>
</dbReference>
<name>A0AAN8IEI1_TRICO</name>
<evidence type="ECO:0000313" key="5">
    <source>
        <dbReference type="Proteomes" id="UP001331761"/>
    </source>
</evidence>
<dbReference type="EMBL" id="WIXE01013835">
    <property type="protein sequence ID" value="KAK5974766.1"/>
    <property type="molecule type" value="Genomic_DNA"/>
</dbReference>
<comment type="subcellular location">
    <subcellularLocation>
        <location evidence="1">Nucleus</location>
    </subcellularLocation>
</comment>
<evidence type="ECO:0000256" key="1">
    <source>
        <dbReference type="ARBA" id="ARBA00004123"/>
    </source>
</evidence>
<sequence>MDDLLEKVSEVLEADMSKARDVYHCVANSKYRPALMEILLERKEFIRSRLDPTAFEAHAPSIQIDQMLRALNDPVLPAVVDDERDEEITSLEDTYRNRMNFLRNLLQSYSDELQRGCRHIMLDIHRVLRSQQMLRPIDEQVTESLQNSNNVMKVNINKK</sequence>
<feature type="domain" description="PBC" evidence="2">
    <location>
        <begin position="1"/>
        <end position="159"/>
    </location>
</feature>
<comment type="caution">
    <text evidence="3">The sequence shown here is derived from an EMBL/GenBank/DDBJ whole genome shotgun (WGS) entry which is preliminary data.</text>
</comment>
<dbReference type="GO" id="GO:0005634">
    <property type="term" value="C:nucleus"/>
    <property type="evidence" value="ECO:0007669"/>
    <property type="project" value="UniProtKB-SubCell"/>
</dbReference>
<gene>
    <name evidence="3" type="ORF">GCK32_011087</name>
    <name evidence="4" type="ORF">GCK32_017539</name>
</gene>
<dbReference type="GO" id="GO:0003700">
    <property type="term" value="F:DNA-binding transcription factor activity"/>
    <property type="evidence" value="ECO:0007669"/>
    <property type="project" value="InterPro"/>
</dbReference>